<proteinExistence type="predicted"/>
<reference evidence="1" key="2">
    <citation type="submission" date="2020-11" db="EMBL/GenBank/DDBJ databases">
        <authorList>
            <person name="McCartney M.A."/>
            <person name="Auch B."/>
            <person name="Kono T."/>
            <person name="Mallez S."/>
            <person name="Becker A."/>
            <person name="Gohl D.M."/>
            <person name="Silverstein K.A.T."/>
            <person name="Koren S."/>
            <person name="Bechman K.B."/>
            <person name="Herman A."/>
            <person name="Abrahante J.E."/>
            <person name="Garbe J."/>
        </authorList>
    </citation>
    <scope>NUCLEOTIDE SEQUENCE</scope>
    <source>
        <strain evidence="1">Duluth1</strain>
        <tissue evidence="1">Whole animal</tissue>
    </source>
</reference>
<dbReference type="AlphaFoldDB" id="A0A9D4D973"/>
<evidence type="ECO:0000313" key="1">
    <source>
        <dbReference type="EMBL" id="KAH3740459.1"/>
    </source>
</evidence>
<protein>
    <submittedName>
        <fullName evidence="1">Uncharacterized protein</fullName>
    </submittedName>
</protein>
<keyword evidence="2" id="KW-1185">Reference proteome</keyword>
<name>A0A9D4D973_DREPO</name>
<sequence>MPAVLRALSGHYRRQPVLCRGFIGVNRSYSGFDRDSAGLVTGFNRGGTGKLCDRVKNPTNHPSFRRSTGVSNPGWTRAQPAKVRLALNAIIRLTHMF</sequence>
<accession>A0A9D4D973</accession>
<dbReference type="Proteomes" id="UP000828390">
    <property type="component" value="Unassembled WGS sequence"/>
</dbReference>
<comment type="caution">
    <text evidence="1">The sequence shown here is derived from an EMBL/GenBank/DDBJ whole genome shotgun (WGS) entry which is preliminary data.</text>
</comment>
<evidence type="ECO:0000313" key="2">
    <source>
        <dbReference type="Proteomes" id="UP000828390"/>
    </source>
</evidence>
<gene>
    <name evidence="1" type="ORF">DPMN_047165</name>
</gene>
<dbReference type="EMBL" id="JAIWYP010000011">
    <property type="protein sequence ID" value="KAH3740459.1"/>
    <property type="molecule type" value="Genomic_DNA"/>
</dbReference>
<reference evidence="1" key="1">
    <citation type="journal article" date="2019" name="bioRxiv">
        <title>The Genome of the Zebra Mussel, Dreissena polymorpha: A Resource for Invasive Species Research.</title>
        <authorList>
            <person name="McCartney M.A."/>
            <person name="Auch B."/>
            <person name="Kono T."/>
            <person name="Mallez S."/>
            <person name="Zhang Y."/>
            <person name="Obille A."/>
            <person name="Becker A."/>
            <person name="Abrahante J.E."/>
            <person name="Garbe J."/>
            <person name="Badalamenti J.P."/>
            <person name="Herman A."/>
            <person name="Mangelson H."/>
            <person name="Liachko I."/>
            <person name="Sullivan S."/>
            <person name="Sone E.D."/>
            <person name="Koren S."/>
            <person name="Silverstein K.A.T."/>
            <person name="Beckman K.B."/>
            <person name="Gohl D.M."/>
        </authorList>
    </citation>
    <scope>NUCLEOTIDE SEQUENCE</scope>
    <source>
        <strain evidence="1">Duluth1</strain>
        <tissue evidence="1">Whole animal</tissue>
    </source>
</reference>
<organism evidence="1 2">
    <name type="scientific">Dreissena polymorpha</name>
    <name type="common">Zebra mussel</name>
    <name type="synonym">Mytilus polymorpha</name>
    <dbReference type="NCBI Taxonomy" id="45954"/>
    <lineage>
        <taxon>Eukaryota</taxon>
        <taxon>Metazoa</taxon>
        <taxon>Spiralia</taxon>
        <taxon>Lophotrochozoa</taxon>
        <taxon>Mollusca</taxon>
        <taxon>Bivalvia</taxon>
        <taxon>Autobranchia</taxon>
        <taxon>Heteroconchia</taxon>
        <taxon>Euheterodonta</taxon>
        <taxon>Imparidentia</taxon>
        <taxon>Neoheterodontei</taxon>
        <taxon>Myida</taxon>
        <taxon>Dreissenoidea</taxon>
        <taxon>Dreissenidae</taxon>
        <taxon>Dreissena</taxon>
    </lineage>
</organism>